<dbReference type="InterPro" id="IPR011050">
    <property type="entry name" value="Pectin_lyase_fold/virulence"/>
</dbReference>
<dbReference type="Pfam" id="PF01095">
    <property type="entry name" value="Pectinesterase"/>
    <property type="match status" value="1"/>
</dbReference>
<feature type="signal peptide" evidence="5">
    <location>
        <begin position="1"/>
        <end position="21"/>
    </location>
</feature>
<protein>
    <recommendedName>
        <fullName evidence="5">Pectinesterase</fullName>
        <ecNumber evidence="5">3.1.1.11</ecNumber>
    </recommendedName>
</protein>
<evidence type="ECO:0000256" key="3">
    <source>
        <dbReference type="ARBA" id="ARBA00023085"/>
    </source>
</evidence>
<evidence type="ECO:0000313" key="8">
    <source>
        <dbReference type="Proteomes" id="UP000798808"/>
    </source>
</evidence>
<dbReference type="InterPro" id="IPR000070">
    <property type="entry name" value="Pectinesterase_cat"/>
</dbReference>
<evidence type="ECO:0000256" key="1">
    <source>
        <dbReference type="ARBA" id="ARBA00008891"/>
    </source>
</evidence>
<reference evidence="7 8" key="1">
    <citation type="submission" date="2019-02" db="EMBL/GenBank/DDBJ databases">
        <authorList>
            <person name="Goldberg S.R."/>
            <person name="Haltli B.A."/>
            <person name="Correa H."/>
            <person name="Russell K.G."/>
        </authorList>
    </citation>
    <scope>NUCLEOTIDE SEQUENCE [LARGE SCALE GENOMIC DNA]</scope>
    <source>
        <strain evidence="7 8">JCM 16186</strain>
    </source>
</reference>
<feature type="domain" description="Pectinesterase catalytic" evidence="6">
    <location>
        <begin position="41"/>
        <end position="323"/>
    </location>
</feature>
<sequence>MNKRIFLIMCFLNCCAALAHAMESRAGSDCTETFATDYYKVVAQDGSGDYTSIQEAINSSKAFPYQRVIIEIKNGTYREKVRIYSWNPHVSLIGEDREKTIITYDDHFKKIDLGRNSTFHTATLSVEANNFYAANLTIQNTAGNVGQAIALSVNGDKAVIENCTIKGNQDTLYTSGEGFRQYFDRCHIEGTTDFIFGNATVLFTNCTIHSKADSYVTAASTPQGQPFGYVFIHCNLTADEKVNQVYLGRPWRKYAKTVFVESVIGDHVVKEGWSRWSGEEDNHAFYAEYNCTGPGYKPESRVSWSHQLQASEAAKYTLENILQAGSPMPEQPWYLITKTK</sequence>
<comment type="similarity">
    <text evidence="1">Belongs to the pectinesterase family.</text>
</comment>
<gene>
    <name evidence="7" type="ORF">E1163_14920</name>
</gene>
<evidence type="ECO:0000256" key="2">
    <source>
        <dbReference type="ARBA" id="ARBA00022801"/>
    </source>
</evidence>
<dbReference type="Proteomes" id="UP000798808">
    <property type="component" value="Unassembled WGS sequence"/>
</dbReference>
<dbReference type="PROSITE" id="PS00503">
    <property type="entry name" value="PECTINESTERASE_2"/>
    <property type="match status" value="1"/>
</dbReference>
<evidence type="ECO:0000256" key="5">
    <source>
        <dbReference type="RuleBase" id="RU000589"/>
    </source>
</evidence>
<name>A0ABW9RQI2_9BACT</name>
<dbReference type="SUPFAM" id="SSF51126">
    <property type="entry name" value="Pectin lyase-like"/>
    <property type="match status" value="1"/>
</dbReference>
<dbReference type="Gene3D" id="2.160.20.10">
    <property type="entry name" value="Single-stranded right-handed beta-helix, Pectin lyase-like"/>
    <property type="match status" value="1"/>
</dbReference>
<dbReference type="InterPro" id="IPR012334">
    <property type="entry name" value="Pectin_lyas_fold"/>
</dbReference>
<feature type="chain" id="PRO_5044983795" description="Pectinesterase" evidence="5">
    <location>
        <begin position="22"/>
        <end position="340"/>
    </location>
</feature>
<keyword evidence="3 5" id="KW-0063">Aspartyl esterase</keyword>
<evidence type="ECO:0000259" key="6">
    <source>
        <dbReference type="Pfam" id="PF01095"/>
    </source>
</evidence>
<dbReference type="InterPro" id="IPR033131">
    <property type="entry name" value="Pectinesterase_Asp_AS"/>
</dbReference>
<evidence type="ECO:0000256" key="4">
    <source>
        <dbReference type="PROSITE-ProRule" id="PRU10040"/>
    </source>
</evidence>
<comment type="pathway">
    <text evidence="5">Glycan metabolism; pectin degradation; 2-dehydro-3-deoxy-D-gluconate from pectin: step 1/5.</text>
</comment>
<comment type="catalytic activity">
    <reaction evidence="5">
        <text>[(1-&gt;4)-alpha-D-galacturonosyl methyl ester](n) + n H2O = [(1-&gt;4)-alpha-D-galacturonosyl](n) + n methanol + n H(+)</text>
        <dbReference type="Rhea" id="RHEA:22380"/>
        <dbReference type="Rhea" id="RHEA-COMP:14570"/>
        <dbReference type="Rhea" id="RHEA-COMP:14573"/>
        <dbReference type="ChEBI" id="CHEBI:15377"/>
        <dbReference type="ChEBI" id="CHEBI:15378"/>
        <dbReference type="ChEBI" id="CHEBI:17790"/>
        <dbReference type="ChEBI" id="CHEBI:140522"/>
        <dbReference type="ChEBI" id="CHEBI:140523"/>
        <dbReference type="EC" id="3.1.1.11"/>
    </reaction>
</comment>
<keyword evidence="5" id="KW-0732">Signal</keyword>
<evidence type="ECO:0000313" key="7">
    <source>
        <dbReference type="EMBL" id="MTI26248.1"/>
    </source>
</evidence>
<dbReference type="PANTHER" id="PTHR31321:SF57">
    <property type="entry name" value="PECTINESTERASE 53-RELATED"/>
    <property type="match status" value="1"/>
</dbReference>
<keyword evidence="2 5" id="KW-0378">Hydrolase</keyword>
<comment type="caution">
    <text evidence="7">The sequence shown here is derived from an EMBL/GenBank/DDBJ whole genome shotgun (WGS) entry which is preliminary data.</text>
</comment>
<accession>A0ABW9RQI2</accession>
<dbReference type="RefSeq" id="WP_155173212.1">
    <property type="nucleotide sequence ID" value="NZ_BAAAFL010000029.1"/>
</dbReference>
<proteinExistence type="inferred from homology"/>
<keyword evidence="8" id="KW-1185">Reference proteome</keyword>
<organism evidence="7 8">
    <name type="scientific">Fulvivirga kasyanovii</name>
    <dbReference type="NCBI Taxonomy" id="396812"/>
    <lineage>
        <taxon>Bacteria</taxon>
        <taxon>Pseudomonadati</taxon>
        <taxon>Bacteroidota</taxon>
        <taxon>Cytophagia</taxon>
        <taxon>Cytophagales</taxon>
        <taxon>Fulvivirgaceae</taxon>
        <taxon>Fulvivirga</taxon>
    </lineage>
</organism>
<feature type="active site" evidence="4">
    <location>
        <position position="193"/>
    </location>
</feature>
<dbReference type="PANTHER" id="PTHR31321">
    <property type="entry name" value="ACYL-COA THIOESTER HYDROLASE YBHC-RELATED"/>
    <property type="match status" value="1"/>
</dbReference>
<dbReference type="EC" id="3.1.1.11" evidence="5"/>
<dbReference type="EMBL" id="SMLW01000571">
    <property type="protein sequence ID" value="MTI26248.1"/>
    <property type="molecule type" value="Genomic_DNA"/>
</dbReference>